<dbReference type="HOGENOM" id="CLU_860517_0_0_1"/>
<dbReference type="Proteomes" id="UP000054266">
    <property type="component" value="Unassembled WGS sequence"/>
</dbReference>
<keyword evidence="3" id="KW-1185">Reference proteome</keyword>
<proteinExistence type="predicted"/>
<evidence type="ECO:0000313" key="3">
    <source>
        <dbReference type="Proteomes" id="UP000054266"/>
    </source>
</evidence>
<evidence type="ECO:0000313" key="2">
    <source>
        <dbReference type="EMBL" id="KIW70966.1"/>
    </source>
</evidence>
<dbReference type="AlphaFoldDB" id="A0A0D2D0J7"/>
<feature type="region of interest" description="Disordered" evidence="1">
    <location>
        <begin position="250"/>
        <end position="296"/>
    </location>
</feature>
<name>A0A0D2D0J7_9EURO</name>
<evidence type="ECO:0000256" key="1">
    <source>
        <dbReference type="SAM" id="MobiDB-lite"/>
    </source>
</evidence>
<organism evidence="2 3">
    <name type="scientific">Phialophora macrospora</name>
    <dbReference type="NCBI Taxonomy" id="1851006"/>
    <lineage>
        <taxon>Eukaryota</taxon>
        <taxon>Fungi</taxon>
        <taxon>Dikarya</taxon>
        <taxon>Ascomycota</taxon>
        <taxon>Pezizomycotina</taxon>
        <taxon>Eurotiomycetes</taxon>
        <taxon>Chaetothyriomycetidae</taxon>
        <taxon>Chaetothyriales</taxon>
        <taxon>Herpotrichiellaceae</taxon>
        <taxon>Phialophora</taxon>
    </lineage>
</organism>
<reference evidence="2 3" key="1">
    <citation type="submission" date="2015-01" db="EMBL/GenBank/DDBJ databases">
        <title>The Genome Sequence of Capronia semiimmersa CBS27337.</title>
        <authorList>
            <consortium name="The Broad Institute Genomics Platform"/>
            <person name="Cuomo C."/>
            <person name="de Hoog S."/>
            <person name="Gorbushina A."/>
            <person name="Stielow B."/>
            <person name="Teixiera M."/>
            <person name="Abouelleil A."/>
            <person name="Chapman S.B."/>
            <person name="Priest M."/>
            <person name="Young S.K."/>
            <person name="Wortman J."/>
            <person name="Nusbaum C."/>
            <person name="Birren B."/>
        </authorList>
    </citation>
    <scope>NUCLEOTIDE SEQUENCE [LARGE SCALE GENOMIC DNA]</scope>
    <source>
        <strain evidence="2 3">CBS 27337</strain>
    </source>
</reference>
<dbReference type="EMBL" id="KN846957">
    <property type="protein sequence ID" value="KIW70966.1"/>
    <property type="molecule type" value="Genomic_DNA"/>
</dbReference>
<accession>A0A0D2D0J7</accession>
<sequence>MAASNGANADFTDENLRDDVLPGKKFLVRVVLNRQVATETVEMDGASSVRIDSFLANLSNKIPLYDCSEFDAPGFWFRELPGRTLTKPLLLLQETATSGRHEIQHRLWTVVPPDHNQEYAHWVTQNLRASDTDVLRIEAHFFISRTNVSAYDERDEHERFEREVKRAATGSNKLDNAPLVQIKSTDILKPLSEWLPSFQRETTPAHPGRLVYAPTTTQFFPQRYIEDPLAYQPVCSACRRLAVERGLVKPGRRQKARANRMASQAAQAGELGVSRETSVRPVAGSNSGGQPDMDADERLARQLQAEEHGLRRRAGVRHYKGLD</sequence>
<protein>
    <submittedName>
        <fullName evidence="2">Uncharacterized protein</fullName>
    </submittedName>
</protein>
<gene>
    <name evidence="2" type="ORF">PV04_03193</name>
</gene>